<dbReference type="RefSeq" id="WP_197456075.1">
    <property type="nucleotide sequence ID" value="NZ_CP037423.1"/>
</dbReference>
<name>A0A518HS07_9BACT</name>
<dbReference type="Proteomes" id="UP000319004">
    <property type="component" value="Chromosome"/>
</dbReference>
<keyword evidence="3" id="KW-1185">Reference proteome</keyword>
<sequence>MNMARYVSSSNLLAIGIAICLLHPGRLASGQDDLAIVHHVPKQPLLAATARLAEAMEFAGSPLNEATRAAILLARELDTPADVSRAIQSTLDPLCLASVHINAESRVKVAEGPVKKQLMQQGWRAFLVKVHNEAGITAELVADSPNAAPVYQKGRGARQQPRTDEDLVDPSETEDRWLDLSMLNRAPMKKQLSGLNLEYRIVMLGSRDAGKREANIAFNVGQGTQDIGFRNSVPILFDCQKAVDVQLGISDVDGKPTTASLLITDDRGRVYPNPAKRLAPDFFFHHQVYRADGESVLLPPGDYNVSVTRGPEYVPIRRRLQIPETAQHRESFQLKRWIHLAKRHWYSGDHHVHAAGCAHYDSPTEGVGPEDMMRHLLGEDVNVGCVLSWGPCWYTQKEFFNGQTSALSTEDHLMRYDVEVSGFPSSHAGHLCLLNLSEDDYPGTQVLEDWPSWTLPVLKWGKQQGGVVGYSHSGWGLALPDKMPDGSRKFVGRPWGGAAGDWRGRAADTLPDYEMPPFDGIGANEYIVTVTDGVCDFISAVDTPAIWELNIWYHTLNCGMTARISGETDFPCIYGDRVGLGRIYVQLDDDQPLNYENWIAGLKDGRSYCGDGLSHIIDYAVDGLRVGQKRSASAPASRLDLAQPQTVNVTFDVAALLKETPTDETERIRKLRLDEKPYWHIERCRLGDSRRVPVEVIVNGRVAATREIVADGSLTSHSIPVQIDASSWIAVRILPSVHTNPVFVHVDDEPIRASKKSAQWCIDAVQTCWNSKRGQIRESERAEAKAAYDRAAERYRTILAEATTMIANRSIDE</sequence>
<dbReference type="AlphaFoldDB" id="A0A518HS07"/>
<dbReference type="KEGG" id="snep:Enr13x_34740"/>
<proteinExistence type="predicted"/>
<dbReference type="NCBIfam" id="NF038032">
    <property type="entry name" value="CehA_McbA_metalo"/>
    <property type="match status" value="1"/>
</dbReference>
<feature type="region of interest" description="Disordered" evidence="1">
    <location>
        <begin position="151"/>
        <end position="171"/>
    </location>
</feature>
<evidence type="ECO:0000256" key="1">
    <source>
        <dbReference type="SAM" id="MobiDB-lite"/>
    </source>
</evidence>
<accession>A0A518HS07</accession>
<gene>
    <name evidence="2" type="ORF">Enr13x_34740</name>
</gene>
<evidence type="ECO:0000313" key="2">
    <source>
        <dbReference type="EMBL" id="QDV43617.1"/>
    </source>
</evidence>
<protein>
    <submittedName>
        <fullName evidence="2">Uncharacterized protein</fullName>
    </submittedName>
</protein>
<dbReference type="EMBL" id="CP037423">
    <property type="protein sequence ID" value="QDV43617.1"/>
    <property type="molecule type" value="Genomic_DNA"/>
</dbReference>
<organism evidence="2 3">
    <name type="scientific">Stieleria neptunia</name>
    <dbReference type="NCBI Taxonomy" id="2527979"/>
    <lineage>
        <taxon>Bacteria</taxon>
        <taxon>Pseudomonadati</taxon>
        <taxon>Planctomycetota</taxon>
        <taxon>Planctomycetia</taxon>
        <taxon>Pirellulales</taxon>
        <taxon>Pirellulaceae</taxon>
        <taxon>Stieleria</taxon>
    </lineage>
</organism>
<evidence type="ECO:0000313" key="3">
    <source>
        <dbReference type="Proteomes" id="UP000319004"/>
    </source>
</evidence>
<reference evidence="2 3" key="1">
    <citation type="submission" date="2019-03" db="EMBL/GenBank/DDBJ databases">
        <title>Deep-cultivation of Planctomycetes and their phenomic and genomic characterization uncovers novel biology.</title>
        <authorList>
            <person name="Wiegand S."/>
            <person name="Jogler M."/>
            <person name="Boedeker C."/>
            <person name="Pinto D."/>
            <person name="Vollmers J."/>
            <person name="Rivas-Marin E."/>
            <person name="Kohn T."/>
            <person name="Peeters S.H."/>
            <person name="Heuer A."/>
            <person name="Rast P."/>
            <person name="Oberbeckmann S."/>
            <person name="Bunk B."/>
            <person name="Jeske O."/>
            <person name="Meyerdierks A."/>
            <person name="Storesund J.E."/>
            <person name="Kallscheuer N."/>
            <person name="Luecker S."/>
            <person name="Lage O.M."/>
            <person name="Pohl T."/>
            <person name="Merkel B.J."/>
            <person name="Hornburger P."/>
            <person name="Mueller R.-W."/>
            <person name="Bruemmer F."/>
            <person name="Labrenz M."/>
            <person name="Spormann A.M."/>
            <person name="Op den Camp H."/>
            <person name="Overmann J."/>
            <person name="Amann R."/>
            <person name="Jetten M.S.M."/>
            <person name="Mascher T."/>
            <person name="Medema M.H."/>
            <person name="Devos D.P."/>
            <person name="Kaster A.-K."/>
            <person name="Ovreas L."/>
            <person name="Rohde M."/>
            <person name="Galperin M.Y."/>
            <person name="Jogler C."/>
        </authorList>
    </citation>
    <scope>NUCLEOTIDE SEQUENCE [LARGE SCALE GENOMIC DNA]</scope>
    <source>
        <strain evidence="2 3">Enr13</strain>
    </source>
</reference>